<reference evidence="6 7" key="1">
    <citation type="submission" date="2020-04" db="EMBL/GenBank/DDBJ databases">
        <authorList>
            <person name="Yoon J."/>
        </authorList>
    </citation>
    <scope>NUCLEOTIDE SEQUENCE [LARGE SCALE GENOMIC DNA]</scope>
    <source>
        <strain evidence="6 7">KMU-115</strain>
    </source>
</reference>
<organism evidence="6 7">
    <name type="scientific">Roseicyclus persicicus</name>
    <dbReference type="NCBI Taxonomy" id="2650661"/>
    <lineage>
        <taxon>Bacteria</taxon>
        <taxon>Pseudomonadati</taxon>
        <taxon>Pseudomonadota</taxon>
        <taxon>Alphaproteobacteria</taxon>
        <taxon>Rhodobacterales</taxon>
        <taxon>Roseobacteraceae</taxon>
        <taxon>Roseicyclus</taxon>
    </lineage>
</organism>
<protein>
    <submittedName>
        <fullName evidence="6">Universal stress protein</fullName>
    </submittedName>
</protein>
<evidence type="ECO:0000259" key="5">
    <source>
        <dbReference type="Pfam" id="PF00582"/>
    </source>
</evidence>
<comment type="function">
    <text evidence="4">Required for resistance to DNA-damaging agents.</text>
</comment>
<comment type="subcellular location">
    <subcellularLocation>
        <location evidence="1">Cytoplasm</location>
    </subcellularLocation>
</comment>
<proteinExistence type="inferred from homology"/>
<dbReference type="EMBL" id="JAAZQQ010000004">
    <property type="protein sequence ID" value="NKX45466.1"/>
    <property type="molecule type" value="Genomic_DNA"/>
</dbReference>
<keyword evidence="7" id="KW-1185">Reference proteome</keyword>
<feature type="domain" description="UspA" evidence="5">
    <location>
        <begin position="4"/>
        <end position="145"/>
    </location>
</feature>
<dbReference type="Gene3D" id="3.40.50.12370">
    <property type="match status" value="1"/>
</dbReference>
<dbReference type="PANTHER" id="PTHR47892">
    <property type="entry name" value="UNIVERSAL STRESS PROTEIN E"/>
    <property type="match status" value="1"/>
</dbReference>
<evidence type="ECO:0000256" key="1">
    <source>
        <dbReference type="ARBA" id="ARBA00004496"/>
    </source>
</evidence>
<gene>
    <name evidence="6" type="ORF">HCU73_12795</name>
</gene>
<dbReference type="Proteomes" id="UP000526408">
    <property type="component" value="Unassembled WGS sequence"/>
</dbReference>
<dbReference type="SUPFAM" id="SSF52402">
    <property type="entry name" value="Adenine nucleotide alpha hydrolases-like"/>
    <property type="match status" value="2"/>
</dbReference>
<evidence type="ECO:0000256" key="4">
    <source>
        <dbReference type="ARBA" id="ARBA00037131"/>
    </source>
</evidence>
<comment type="similarity">
    <text evidence="2">Belongs to the universal stress protein A family.</text>
</comment>
<dbReference type="CDD" id="cd00293">
    <property type="entry name" value="USP-like"/>
    <property type="match status" value="1"/>
</dbReference>
<dbReference type="InterPro" id="IPR006015">
    <property type="entry name" value="Universal_stress_UspA"/>
</dbReference>
<sequence>MQRFKSILAVLTEDSLAEVAFDRAIHLARVNGAALTLVDVIDQSPGEIGRLMAALTGQRGAEIEEDVLDYHRTRLAGFVERARAEGIEASEAILQGSPFVEVIRMVLREGHDIVIKGATAAPHGRGVLKGFDMHLLRKCPCPVWMLTGPGDGHFDRILAAIDPEPTGDPARDRLDRLVLDLATSLAVRDAAELTVLHAWYLQEEQALRHGRYTKAYKGEVDALIAREQEAAQARVAALMSDYPQVPAERIVLAKGHPGDVIADYAEADRADAIVMGTVGRTGLSGFIMGNTAETILSRVRCSVIAVKPEGFVSPVTLDGAG</sequence>
<dbReference type="PRINTS" id="PR01438">
    <property type="entry name" value="UNVRSLSTRESS"/>
</dbReference>
<dbReference type="Pfam" id="PF00582">
    <property type="entry name" value="Usp"/>
    <property type="match status" value="2"/>
</dbReference>
<dbReference type="InterPro" id="IPR006016">
    <property type="entry name" value="UspA"/>
</dbReference>
<name>A0A7X6GZZ3_9RHOB</name>
<evidence type="ECO:0000313" key="6">
    <source>
        <dbReference type="EMBL" id="NKX45466.1"/>
    </source>
</evidence>
<evidence type="ECO:0000256" key="3">
    <source>
        <dbReference type="ARBA" id="ARBA00022490"/>
    </source>
</evidence>
<comment type="caution">
    <text evidence="6">The sequence shown here is derived from an EMBL/GenBank/DDBJ whole genome shotgun (WGS) entry which is preliminary data.</text>
</comment>
<evidence type="ECO:0000256" key="2">
    <source>
        <dbReference type="ARBA" id="ARBA00008791"/>
    </source>
</evidence>
<dbReference type="GO" id="GO:0005737">
    <property type="term" value="C:cytoplasm"/>
    <property type="evidence" value="ECO:0007669"/>
    <property type="project" value="UniProtKB-SubCell"/>
</dbReference>
<feature type="domain" description="UspA" evidence="5">
    <location>
        <begin position="154"/>
        <end position="307"/>
    </location>
</feature>
<dbReference type="RefSeq" id="WP_168623852.1">
    <property type="nucleotide sequence ID" value="NZ_JAAZQQ010000004.1"/>
</dbReference>
<dbReference type="PANTHER" id="PTHR47892:SF1">
    <property type="entry name" value="UNIVERSAL STRESS PROTEIN E"/>
    <property type="match status" value="1"/>
</dbReference>
<evidence type="ECO:0000313" key="7">
    <source>
        <dbReference type="Proteomes" id="UP000526408"/>
    </source>
</evidence>
<accession>A0A7X6GZZ3</accession>
<dbReference type="AlphaFoldDB" id="A0A7X6GZZ3"/>
<keyword evidence="3" id="KW-0963">Cytoplasm</keyword>